<dbReference type="EMBL" id="JACJII010000001">
    <property type="protein sequence ID" value="MBA9001189.1"/>
    <property type="molecule type" value="Genomic_DNA"/>
</dbReference>
<organism evidence="3 4">
    <name type="scientific">Thermomonospora cellulosilytica</name>
    <dbReference type="NCBI Taxonomy" id="1411118"/>
    <lineage>
        <taxon>Bacteria</taxon>
        <taxon>Bacillati</taxon>
        <taxon>Actinomycetota</taxon>
        <taxon>Actinomycetes</taxon>
        <taxon>Streptosporangiales</taxon>
        <taxon>Thermomonosporaceae</taxon>
        <taxon>Thermomonospora</taxon>
    </lineage>
</organism>
<evidence type="ECO:0008006" key="5">
    <source>
        <dbReference type="Google" id="ProtNLM"/>
    </source>
</evidence>
<comment type="caution">
    <text evidence="3">The sequence shown here is derived from an EMBL/GenBank/DDBJ whole genome shotgun (WGS) entry which is preliminary data.</text>
</comment>
<feature type="transmembrane region" description="Helical" evidence="2">
    <location>
        <begin position="33"/>
        <end position="63"/>
    </location>
</feature>
<keyword evidence="2" id="KW-1133">Transmembrane helix</keyword>
<accession>A0A7W3MSP5</accession>
<feature type="region of interest" description="Disordered" evidence="1">
    <location>
        <begin position="1"/>
        <end position="26"/>
    </location>
</feature>
<name>A0A7W3MSP5_9ACTN</name>
<evidence type="ECO:0000313" key="3">
    <source>
        <dbReference type="EMBL" id="MBA9001189.1"/>
    </source>
</evidence>
<gene>
    <name evidence="3" type="ORF">HNR21_000071</name>
</gene>
<keyword evidence="2" id="KW-0812">Transmembrane</keyword>
<proteinExistence type="predicted"/>
<keyword evidence="2" id="KW-0472">Membrane</keyword>
<reference evidence="3 4" key="1">
    <citation type="submission" date="2020-08" db="EMBL/GenBank/DDBJ databases">
        <title>Sequencing the genomes of 1000 actinobacteria strains.</title>
        <authorList>
            <person name="Klenk H.-P."/>
        </authorList>
    </citation>
    <scope>NUCLEOTIDE SEQUENCE [LARGE SCALE GENOMIC DNA]</scope>
    <source>
        <strain evidence="3 4">DSM 45823</strain>
    </source>
</reference>
<feature type="compositionally biased region" description="Pro residues" evidence="1">
    <location>
        <begin position="8"/>
        <end position="22"/>
    </location>
</feature>
<feature type="transmembrane region" description="Helical" evidence="2">
    <location>
        <begin position="83"/>
        <end position="106"/>
    </location>
</feature>
<protein>
    <recommendedName>
        <fullName evidence="5">DUF4190 domain-containing protein</fullName>
    </recommendedName>
</protein>
<dbReference type="AlphaFoldDB" id="A0A7W3MSP5"/>
<dbReference type="RefSeq" id="WP_182703606.1">
    <property type="nucleotide sequence ID" value="NZ_JACJII010000001.1"/>
</dbReference>
<evidence type="ECO:0000313" key="4">
    <source>
        <dbReference type="Proteomes" id="UP000539313"/>
    </source>
</evidence>
<dbReference type="Proteomes" id="UP000539313">
    <property type="component" value="Unassembled WGS sequence"/>
</dbReference>
<evidence type="ECO:0000256" key="2">
    <source>
        <dbReference type="SAM" id="Phobius"/>
    </source>
</evidence>
<evidence type="ECO:0000256" key="1">
    <source>
        <dbReference type="SAM" id="MobiDB-lite"/>
    </source>
</evidence>
<keyword evidence="4" id="KW-1185">Reference proteome</keyword>
<sequence>MSIEPGPGTGPEPKGPGTPPGAPQDIERNGRRAMWLALAAVLMMLIPVATVFAVIPAIAAVVLGVRTRRAARRAGRPPAPGSLAGVVVGAIVTVLFVMIVGTQLYLHEEITRYSQCQNAANTIQEERGCRERLARDVEKKFGLPSGTLNEEMLAY</sequence>